<gene>
    <name evidence="1" type="ORF">BV898_05267</name>
</gene>
<accession>A0A1W0WZQ5</accession>
<proteinExistence type="predicted"/>
<dbReference type="AlphaFoldDB" id="A0A1W0WZQ5"/>
<protein>
    <submittedName>
        <fullName evidence="1">Uncharacterized protein</fullName>
    </submittedName>
</protein>
<evidence type="ECO:0000313" key="2">
    <source>
        <dbReference type="Proteomes" id="UP000192578"/>
    </source>
</evidence>
<organism evidence="1 2">
    <name type="scientific">Hypsibius exemplaris</name>
    <name type="common">Freshwater tardigrade</name>
    <dbReference type="NCBI Taxonomy" id="2072580"/>
    <lineage>
        <taxon>Eukaryota</taxon>
        <taxon>Metazoa</taxon>
        <taxon>Ecdysozoa</taxon>
        <taxon>Tardigrada</taxon>
        <taxon>Eutardigrada</taxon>
        <taxon>Parachela</taxon>
        <taxon>Hypsibioidea</taxon>
        <taxon>Hypsibiidae</taxon>
        <taxon>Hypsibius</taxon>
    </lineage>
</organism>
<reference evidence="2" key="1">
    <citation type="submission" date="2017-01" db="EMBL/GenBank/DDBJ databases">
        <title>Comparative genomics of anhydrobiosis in the tardigrade Hypsibius dujardini.</title>
        <authorList>
            <person name="Yoshida Y."/>
            <person name="Koutsovoulos G."/>
            <person name="Laetsch D."/>
            <person name="Stevens L."/>
            <person name="Kumar S."/>
            <person name="Horikawa D."/>
            <person name="Ishino K."/>
            <person name="Komine S."/>
            <person name="Tomita M."/>
            <person name="Blaxter M."/>
            <person name="Arakawa K."/>
        </authorList>
    </citation>
    <scope>NUCLEOTIDE SEQUENCE [LARGE SCALE GENOMIC DNA]</scope>
    <source>
        <strain evidence="2">Z151</strain>
    </source>
</reference>
<comment type="caution">
    <text evidence="1">The sequence shown here is derived from an EMBL/GenBank/DDBJ whole genome shotgun (WGS) entry which is preliminary data.</text>
</comment>
<keyword evidence="2" id="KW-1185">Reference proteome</keyword>
<dbReference type="EMBL" id="MTYJ01000028">
    <property type="protein sequence ID" value="OQV20683.1"/>
    <property type="molecule type" value="Genomic_DNA"/>
</dbReference>
<evidence type="ECO:0000313" key="1">
    <source>
        <dbReference type="EMBL" id="OQV20683.1"/>
    </source>
</evidence>
<name>A0A1W0WZQ5_HYPEX</name>
<dbReference type="Proteomes" id="UP000192578">
    <property type="component" value="Unassembled WGS sequence"/>
</dbReference>
<sequence length="189" mass="22309">MNDFLNDILETEDISEFFQSFNGKQIPSPETPLYNLGNLEVSMFVVGDKLEIGLRASRKMKSFRVSVQEFLQVLAYILTDHCEHYEPYYKDKEKMVSGYLLKPENNAEVFKINKTLQIHWINEKRKPLLRLKRKIENVETEIPMNDEYKVPELPVSGQVAFVQKKNRPVYKIGYDKYLSFFPDAENRIF</sequence>